<dbReference type="AlphaFoldDB" id="A0A516PVR2"/>
<evidence type="ECO:0000256" key="2">
    <source>
        <dbReference type="ARBA" id="ARBA00023239"/>
    </source>
</evidence>
<dbReference type="EMBL" id="CP041692">
    <property type="protein sequence ID" value="QDP95041.1"/>
    <property type="molecule type" value="Genomic_DNA"/>
</dbReference>
<dbReference type="Proteomes" id="UP000319263">
    <property type="component" value="Chromosome"/>
</dbReference>
<dbReference type="GO" id="GO:0016829">
    <property type="term" value="F:lyase activity"/>
    <property type="evidence" value="ECO:0007669"/>
    <property type="project" value="UniProtKB-KW"/>
</dbReference>
<dbReference type="OrthoDB" id="9811417at2"/>
<organism evidence="4 5">
    <name type="scientific">Microlunatus elymi</name>
    <dbReference type="NCBI Taxonomy" id="2596828"/>
    <lineage>
        <taxon>Bacteria</taxon>
        <taxon>Bacillati</taxon>
        <taxon>Actinomycetota</taxon>
        <taxon>Actinomycetes</taxon>
        <taxon>Propionibacteriales</taxon>
        <taxon>Propionibacteriaceae</taxon>
        <taxon>Microlunatus</taxon>
    </lineage>
</organism>
<gene>
    <name evidence="4" type="ORF">FOE78_03135</name>
</gene>
<dbReference type="InterPro" id="IPR029066">
    <property type="entry name" value="PLP-binding_barrel"/>
</dbReference>
<dbReference type="Pfam" id="PF01168">
    <property type="entry name" value="Ala_racemase_N"/>
    <property type="match status" value="1"/>
</dbReference>
<evidence type="ECO:0000313" key="4">
    <source>
        <dbReference type="EMBL" id="QDP95041.1"/>
    </source>
</evidence>
<dbReference type="KEGG" id="mik:FOE78_03135"/>
<evidence type="ECO:0000259" key="3">
    <source>
        <dbReference type="SMART" id="SM01119"/>
    </source>
</evidence>
<dbReference type="Pfam" id="PF14031">
    <property type="entry name" value="D-ser_dehydrat"/>
    <property type="match status" value="1"/>
</dbReference>
<accession>A0A516PVR2</accession>
<reference evidence="4 5" key="1">
    <citation type="submission" date="2019-07" db="EMBL/GenBank/DDBJ databases">
        <title>Microlunatus dokdonensis sp. nov. isolated from the rhizospheric soil of the wild plant Elymus tsukushiensis.</title>
        <authorList>
            <person name="Ghim S.-Y."/>
            <person name="Hwang Y.-J."/>
            <person name="Son J.-S."/>
            <person name="Shin J.-H."/>
        </authorList>
    </citation>
    <scope>NUCLEOTIDE SEQUENCE [LARGE SCALE GENOMIC DNA]</scope>
    <source>
        <strain evidence="4 5">KUDC0627</strain>
    </source>
</reference>
<dbReference type="SUPFAM" id="SSF51419">
    <property type="entry name" value="PLP-binding barrel"/>
    <property type="match status" value="1"/>
</dbReference>
<keyword evidence="2" id="KW-0456">Lyase</keyword>
<dbReference type="InterPro" id="IPR042208">
    <property type="entry name" value="D-ser_dehydrat-like_sf"/>
</dbReference>
<sequence length="418" mass="44492">MTQLDAVRDHLIVVDPRDKNWSTALAEAQRDGAAVEVALSSMSTPIFTIDLDAVAANIGAMQAWVDDHGASIAPHGKTTMCPALWQWQLDRGAWAITVANEAQLRVARSAGVHRVVVANEYLSPQGLSWLAHEQDADPEFEVIGWVDSVAGVEQMTAHLSSAGARRPVSVCVEIGHPSARAGVRDHDQALAIARAVVASPRLSLRGVAGYEGSVPSSDPADRVIKVKEFLTAMGERFTAIAPLVEAPDALLTAGGSAFFDLVVEGLEPVAQQVPGAMLLLRSGAYVVHDDGMYAGLAPAVDRSGPRLTAAAHVWARVISTPEPDLALLDVGKRDIPYDAGLPIVQKIVTGSGLADAPPATVFNTNDQHAYVRLKRPDSLQVGDVVRLGLSHPCTMFDKWRTVLLTEGGRIRGAVPTFF</sequence>
<dbReference type="PANTHER" id="PTHR28004:SF8">
    <property type="entry name" value="D-SERINE DEAMINASE"/>
    <property type="match status" value="1"/>
</dbReference>
<comment type="similarity">
    <text evidence="1">Belongs to the DSD1 family.</text>
</comment>
<dbReference type="InterPro" id="IPR026956">
    <property type="entry name" value="D-ser_dehydrat-like_dom"/>
</dbReference>
<dbReference type="InterPro" id="IPR001608">
    <property type="entry name" value="Ala_racemase_N"/>
</dbReference>
<dbReference type="SMART" id="SM01119">
    <property type="entry name" value="D-ser_dehydrat"/>
    <property type="match status" value="1"/>
</dbReference>
<evidence type="ECO:0000313" key="5">
    <source>
        <dbReference type="Proteomes" id="UP000319263"/>
    </source>
</evidence>
<evidence type="ECO:0000256" key="1">
    <source>
        <dbReference type="ARBA" id="ARBA00005323"/>
    </source>
</evidence>
<dbReference type="RefSeq" id="WP_143985023.1">
    <property type="nucleotide sequence ID" value="NZ_CP041692.1"/>
</dbReference>
<feature type="domain" description="D-serine dehydratase-like" evidence="3">
    <location>
        <begin position="310"/>
        <end position="406"/>
    </location>
</feature>
<name>A0A516PVR2_9ACTN</name>
<proteinExistence type="inferred from homology"/>
<dbReference type="Gene3D" id="3.20.20.10">
    <property type="entry name" value="Alanine racemase"/>
    <property type="match status" value="1"/>
</dbReference>
<dbReference type="InterPro" id="IPR051466">
    <property type="entry name" value="D-amino_acid_metab_enzyme"/>
</dbReference>
<dbReference type="PANTHER" id="PTHR28004">
    <property type="entry name" value="ZGC:162816-RELATED"/>
    <property type="match status" value="1"/>
</dbReference>
<protein>
    <submittedName>
        <fullName evidence="4">Amino acid deaminase</fullName>
    </submittedName>
</protein>
<dbReference type="Gene3D" id="2.40.37.20">
    <property type="entry name" value="D-serine dehydratase-like domain"/>
    <property type="match status" value="1"/>
</dbReference>
<keyword evidence="5" id="KW-1185">Reference proteome</keyword>